<proteinExistence type="predicted"/>
<dbReference type="RefSeq" id="WP_054682025.1">
    <property type="nucleotide sequence ID" value="NZ_CP044496.1"/>
</dbReference>
<accession>A0A5P5ZH52</accession>
<evidence type="ECO:0000313" key="4">
    <source>
        <dbReference type="EMBL" id="QFG50678.1"/>
    </source>
</evidence>
<dbReference type="EMBL" id="CP044496">
    <property type="protein sequence ID" value="QFG50678.1"/>
    <property type="molecule type" value="Genomic_DNA"/>
</dbReference>
<feature type="signal peptide" evidence="1">
    <location>
        <begin position="1"/>
        <end position="32"/>
    </location>
</feature>
<evidence type="ECO:0000259" key="2">
    <source>
        <dbReference type="Pfam" id="PF03217"/>
    </source>
</evidence>
<dbReference type="GO" id="GO:0009274">
    <property type="term" value="C:peptidoglycan-based cell wall"/>
    <property type="evidence" value="ECO:0007669"/>
    <property type="project" value="InterPro"/>
</dbReference>
<dbReference type="Gene3D" id="2.60.40.10">
    <property type="entry name" value="Immunoglobulins"/>
    <property type="match status" value="1"/>
</dbReference>
<dbReference type="Pfam" id="PF22797">
    <property type="entry name" value="SlpA_D2"/>
    <property type="match status" value="1"/>
</dbReference>
<dbReference type="InterPro" id="IPR055005">
    <property type="entry name" value="SlpA_D2"/>
</dbReference>
<evidence type="ECO:0008006" key="6">
    <source>
        <dbReference type="Google" id="ProtNLM"/>
    </source>
</evidence>
<name>A0A5P5ZH52_9LACO</name>
<feature type="domain" description="S-layer protein C-terminal" evidence="2">
    <location>
        <begin position="427"/>
        <end position="481"/>
    </location>
</feature>
<dbReference type="GO" id="GO:0005199">
    <property type="term" value="F:structural constituent of cell wall"/>
    <property type="evidence" value="ECO:0007669"/>
    <property type="project" value="InterPro"/>
</dbReference>
<evidence type="ECO:0000256" key="1">
    <source>
        <dbReference type="SAM" id="SignalP"/>
    </source>
</evidence>
<dbReference type="InterPro" id="IPR024968">
    <property type="entry name" value="SlpA_C_lactobacillus"/>
</dbReference>
<dbReference type="Pfam" id="PF03217">
    <property type="entry name" value="SlpA"/>
    <property type="match status" value="3"/>
</dbReference>
<evidence type="ECO:0000259" key="3">
    <source>
        <dbReference type="Pfam" id="PF22797"/>
    </source>
</evidence>
<dbReference type="GeneID" id="78211544"/>
<reference evidence="4 5" key="1">
    <citation type="submission" date="2019-09" db="EMBL/GenBank/DDBJ databases">
        <title>Genome sequencing of Lactobacillus acetotolerans.</title>
        <authorList>
            <person name="Kim K."/>
        </authorList>
    </citation>
    <scope>NUCLEOTIDE SEQUENCE [LARGE SCALE GENOMIC DNA]</scope>
    <source>
        <strain evidence="4 5">LA749</strain>
    </source>
</reference>
<feature type="domain" description="S-layer protein C-terminal" evidence="2">
    <location>
        <begin position="552"/>
        <end position="614"/>
    </location>
</feature>
<protein>
    <recommendedName>
        <fullName evidence="6">Surface layer protein</fullName>
    </recommendedName>
</protein>
<feature type="domain" description="S-layer protein C-terminal" evidence="2">
    <location>
        <begin position="494"/>
        <end position="551"/>
    </location>
</feature>
<keyword evidence="1" id="KW-0732">Signal</keyword>
<dbReference type="AlphaFoldDB" id="A0A5P5ZH52"/>
<dbReference type="GO" id="GO:0030115">
    <property type="term" value="C:S-layer"/>
    <property type="evidence" value="ECO:0007669"/>
    <property type="project" value="InterPro"/>
</dbReference>
<dbReference type="InterPro" id="IPR004903">
    <property type="entry name" value="S-layer_prot"/>
</dbReference>
<feature type="domain" description="S-layer protein" evidence="3">
    <location>
        <begin position="207"/>
        <end position="300"/>
    </location>
</feature>
<dbReference type="InterPro" id="IPR013783">
    <property type="entry name" value="Ig-like_fold"/>
</dbReference>
<dbReference type="PRINTS" id="PR01729">
    <property type="entry name" value="SURFACELAYER"/>
</dbReference>
<sequence length="619" mass="65659">MKKNLRIVSAAAAALLTVAPVAATAVSTPVFAGTADLGSGTTTPATDATKISASLSLANPNLFKKGTKVSDLNWNSNVTVDGKPGYVTGDIKVYDMDADANKGKITKDQQGNYTFDGATAMGDNDTLQAGHTYIAAIVGTSDNPAKIYANNAIKNGDKYSVNGETATTANADNEFNYSGAISSSPKTVHDSTLPGVPFFTDKNDNFVTSGSVDPSSNSVKAVVKAIQDEYEASDTNDAYSDSVSGMDDASLTADVKAGLAAGDVTLNSDGDTYSAASSYLVNVTVTAVNDKKATLPITVHLAGKSSTHDSSYPVITFAGDQEKDSQGNISSITSYNDQDVEFTGDYAKKYDYVPLNGNIDKSGIESLFSAQVSGSNSAKITPSFDFSKVDTKVAGAYKVPVTATNPDGKKTTFTLTLHVGAKDAVYKQVTDDAPIYTINGNKVSSTKDTVPKGSNIATFDTVTLGGKSYTRINSEDSNQFVESKYLSDASTEEKKTSKKIMHNAYIYDKDHNRVGKKMLAAYTDVDVYGEATKDSKGNLVYKIGDNQYVMADNITGTERTLSHNSYVYATSKKRANNKDILAGTKVTTYGSPYTFKNGKSYYRVGGPAKQYIKVVNFAK</sequence>
<gene>
    <name evidence="4" type="ORF">LA749_00955</name>
</gene>
<dbReference type="Proteomes" id="UP000325393">
    <property type="component" value="Chromosome"/>
</dbReference>
<evidence type="ECO:0000313" key="5">
    <source>
        <dbReference type="Proteomes" id="UP000325393"/>
    </source>
</evidence>
<organism evidence="4 5">
    <name type="scientific">Lactobacillus acetotolerans</name>
    <dbReference type="NCBI Taxonomy" id="1600"/>
    <lineage>
        <taxon>Bacteria</taxon>
        <taxon>Bacillati</taxon>
        <taxon>Bacillota</taxon>
        <taxon>Bacilli</taxon>
        <taxon>Lactobacillales</taxon>
        <taxon>Lactobacillaceae</taxon>
        <taxon>Lactobacillus</taxon>
    </lineage>
</organism>
<feature type="chain" id="PRO_5038688263" description="Surface layer protein" evidence="1">
    <location>
        <begin position="33"/>
        <end position="619"/>
    </location>
</feature>